<gene>
    <name evidence="1" type="ORF">OMM_05710</name>
</gene>
<dbReference type="EMBL" id="ATBP01002066">
    <property type="protein sequence ID" value="ETR66323.1"/>
    <property type="molecule type" value="Genomic_DNA"/>
</dbReference>
<dbReference type="Proteomes" id="UP000189670">
    <property type="component" value="Unassembled WGS sequence"/>
</dbReference>
<dbReference type="SUPFAM" id="SSF49899">
    <property type="entry name" value="Concanavalin A-like lectins/glucanases"/>
    <property type="match status" value="1"/>
</dbReference>
<proteinExistence type="predicted"/>
<evidence type="ECO:0000313" key="2">
    <source>
        <dbReference type="Proteomes" id="UP000189670"/>
    </source>
</evidence>
<protein>
    <recommendedName>
        <fullName evidence="3">LamG-like jellyroll fold domain-containing protein</fullName>
    </recommendedName>
</protein>
<reference evidence="2" key="1">
    <citation type="submission" date="2012-11" db="EMBL/GenBank/DDBJ databases">
        <authorList>
            <person name="Lucero-Rivera Y.E."/>
            <person name="Tovar-Ramirez D."/>
        </authorList>
    </citation>
    <scope>NUCLEOTIDE SEQUENCE [LARGE SCALE GENOMIC DNA]</scope>
    <source>
        <strain evidence="2">Araruama</strain>
    </source>
</reference>
<accession>A0A1V1NUT8</accession>
<sequence length="293" mass="31889">MAVTQHKNATIAVTTDKIADHAVTSDKIVDGPGSGLNADVLDGIDSDRFALKDECIQKGQDSMQIKKILPNSTPITSNIHSGSMYAKSSGVDFHSDHTIVKDLVLYWKMDESSGDIIKDYVASSNGLALSAPEIVSGNPGNARRFYGVKGQYIMKAHDAIIDFGRDNFTVSFKIKAGEPQNWTIIMGKANNLGINATDFGWLFCNKGDNVNGTDLEFVINPGDAGNRNNISISAPNIFDNQWHHIAATRNYENINLYADGQLKDTTDGVIQSVHVESPFIIGGGMGDYVFWNK</sequence>
<dbReference type="InterPro" id="IPR013320">
    <property type="entry name" value="ConA-like_dom_sf"/>
</dbReference>
<comment type="caution">
    <text evidence="1">The sequence shown here is derived from an EMBL/GenBank/DDBJ whole genome shotgun (WGS) entry which is preliminary data.</text>
</comment>
<evidence type="ECO:0000313" key="1">
    <source>
        <dbReference type="EMBL" id="ETR66323.1"/>
    </source>
</evidence>
<dbReference type="Gene3D" id="2.60.120.200">
    <property type="match status" value="1"/>
</dbReference>
<dbReference type="Pfam" id="PF13385">
    <property type="entry name" value="Laminin_G_3"/>
    <property type="match status" value="1"/>
</dbReference>
<name>A0A1V1NUT8_9BACT</name>
<organism evidence="1 2">
    <name type="scientific">Candidatus Magnetoglobus multicellularis str. Araruama</name>
    <dbReference type="NCBI Taxonomy" id="890399"/>
    <lineage>
        <taxon>Bacteria</taxon>
        <taxon>Pseudomonadati</taxon>
        <taxon>Thermodesulfobacteriota</taxon>
        <taxon>Desulfobacteria</taxon>
        <taxon>Desulfobacterales</taxon>
        <taxon>Desulfobacteraceae</taxon>
        <taxon>Candidatus Magnetoglobus</taxon>
    </lineage>
</organism>
<dbReference type="AlphaFoldDB" id="A0A1V1NUT8"/>
<evidence type="ECO:0008006" key="3">
    <source>
        <dbReference type="Google" id="ProtNLM"/>
    </source>
</evidence>